<dbReference type="PRINTS" id="PR01005">
    <property type="entry name" value="FLGHOOKAP1"/>
</dbReference>
<reference evidence="10 11" key="1">
    <citation type="submission" date="2017-11" db="EMBL/GenBank/DDBJ databases">
        <title>Genome-resolved metagenomics identifies genetic mobility, metabolic interactions, and unexpected diversity in perchlorate-reducing communities.</title>
        <authorList>
            <person name="Barnum T.P."/>
            <person name="Figueroa I.A."/>
            <person name="Carlstrom C.I."/>
            <person name="Lucas L.N."/>
            <person name="Engelbrektson A.L."/>
            <person name="Coates J.D."/>
        </authorList>
    </citation>
    <scope>NUCLEOTIDE SEQUENCE [LARGE SCALE GENOMIC DNA]</scope>
    <source>
        <strain evidence="10">BM706</strain>
    </source>
</reference>
<organism evidence="10 11">
    <name type="scientific">Muiribacterium halophilum</name>
    <dbReference type="NCBI Taxonomy" id="2053465"/>
    <lineage>
        <taxon>Bacteria</taxon>
        <taxon>Candidatus Muiribacteriota</taxon>
        <taxon>Candidatus Muiribacteriia</taxon>
        <taxon>Candidatus Muiribacteriales</taxon>
        <taxon>Candidatus Muiribacteriaceae</taxon>
        <taxon>Candidatus Muiribacterium</taxon>
    </lineage>
</organism>
<dbReference type="InterPro" id="IPR002371">
    <property type="entry name" value="FlgK"/>
</dbReference>
<protein>
    <recommendedName>
        <fullName evidence="4">Flagellar hook-associated protein 1</fullName>
    </recommendedName>
</protein>
<dbReference type="SUPFAM" id="SSF64518">
    <property type="entry name" value="Phase 1 flagellin"/>
    <property type="match status" value="1"/>
</dbReference>
<evidence type="ECO:0000259" key="8">
    <source>
        <dbReference type="Pfam" id="PF06429"/>
    </source>
</evidence>
<dbReference type="GO" id="GO:0044780">
    <property type="term" value="P:bacterial-type flagellum assembly"/>
    <property type="evidence" value="ECO:0007669"/>
    <property type="project" value="InterPro"/>
</dbReference>
<evidence type="ECO:0000256" key="4">
    <source>
        <dbReference type="ARBA" id="ARBA00016244"/>
    </source>
</evidence>
<proteinExistence type="inferred from homology"/>
<evidence type="ECO:0000259" key="7">
    <source>
        <dbReference type="Pfam" id="PF00460"/>
    </source>
</evidence>
<name>A0A2N5ZJD4_MUIH1</name>
<dbReference type="InterPro" id="IPR010930">
    <property type="entry name" value="Flg_bb/hook_C_dom"/>
</dbReference>
<gene>
    <name evidence="10" type="primary">flgK</name>
    <name evidence="10" type="ORF">C0601_03880</name>
</gene>
<feature type="domain" description="Flagellar hook-associated protein FlgK helical" evidence="9">
    <location>
        <begin position="102"/>
        <end position="269"/>
    </location>
</feature>
<dbReference type="GO" id="GO:0009424">
    <property type="term" value="C:bacterial-type flagellum hook"/>
    <property type="evidence" value="ECO:0007669"/>
    <property type="project" value="InterPro"/>
</dbReference>
<evidence type="ECO:0000256" key="1">
    <source>
        <dbReference type="ARBA" id="ARBA00004365"/>
    </source>
</evidence>
<dbReference type="InterPro" id="IPR053927">
    <property type="entry name" value="FlgK_helical"/>
</dbReference>
<dbReference type="Pfam" id="PF22638">
    <property type="entry name" value="FlgK_D1"/>
    <property type="match status" value="2"/>
</dbReference>
<dbReference type="PANTHER" id="PTHR30033:SF1">
    <property type="entry name" value="FLAGELLAR HOOK-ASSOCIATED PROTEIN 1"/>
    <property type="match status" value="1"/>
</dbReference>
<evidence type="ECO:0000259" key="9">
    <source>
        <dbReference type="Pfam" id="PF22638"/>
    </source>
</evidence>
<feature type="domain" description="Flagellar basal body rod protein N-terminal" evidence="7">
    <location>
        <begin position="17"/>
        <end position="38"/>
    </location>
</feature>
<evidence type="ECO:0000313" key="10">
    <source>
        <dbReference type="EMBL" id="PLX18722.1"/>
    </source>
</evidence>
<accession>A0A2N5ZJD4</accession>
<dbReference type="InterPro" id="IPR001444">
    <property type="entry name" value="Flag_bb_rod_N"/>
</dbReference>
<comment type="caution">
    <text evidence="10">The sequence shown here is derived from an EMBL/GenBank/DDBJ whole genome shotgun (WGS) entry which is preliminary data.</text>
</comment>
<dbReference type="EMBL" id="PKTG01000053">
    <property type="protein sequence ID" value="PLX18722.1"/>
    <property type="molecule type" value="Genomic_DNA"/>
</dbReference>
<evidence type="ECO:0000256" key="6">
    <source>
        <dbReference type="ARBA" id="ARBA00023143"/>
    </source>
</evidence>
<keyword evidence="10" id="KW-0966">Cell projection</keyword>
<keyword evidence="6" id="KW-0975">Bacterial flagellum</keyword>
<evidence type="ECO:0000256" key="2">
    <source>
        <dbReference type="ARBA" id="ARBA00004613"/>
    </source>
</evidence>
<dbReference type="Pfam" id="PF06429">
    <property type="entry name" value="Flg_bbr_C"/>
    <property type="match status" value="1"/>
</dbReference>
<evidence type="ECO:0000256" key="5">
    <source>
        <dbReference type="ARBA" id="ARBA00022525"/>
    </source>
</evidence>
<feature type="domain" description="Flagellar hook-associated protein FlgK helical" evidence="9">
    <location>
        <begin position="664"/>
        <end position="725"/>
    </location>
</feature>
<keyword evidence="5" id="KW-0964">Secreted</keyword>
<evidence type="ECO:0000256" key="3">
    <source>
        <dbReference type="ARBA" id="ARBA00009677"/>
    </source>
</evidence>
<dbReference type="Pfam" id="PF07196">
    <property type="entry name" value="Flagellin_IN"/>
    <property type="match status" value="1"/>
</dbReference>
<dbReference type="PANTHER" id="PTHR30033">
    <property type="entry name" value="FLAGELLAR HOOK-ASSOCIATED PROTEIN 1"/>
    <property type="match status" value="1"/>
</dbReference>
<evidence type="ECO:0000313" key="11">
    <source>
        <dbReference type="Proteomes" id="UP000234857"/>
    </source>
</evidence>
<comment type="similarity">
    <text evidence="3">Belongs to the flagella basal body rod proteins family.</text>
</comment>
<comment type="subcellular location">
    <subcellularLocation>
        <location evidence="1">Bacterial flagellum</location>
    </subcellularLocation>
    <subcellularLocation>
        <location evidence="2">Secreted</location>
    </subcellularLocation>
</comment>
<dbReference type="Gene3D" id="3.30.70.2120">
    <property type="match status" value="1"/>
</dbReference>
<keyword evidence="10" id="KW-0969">Cilium</keyword>
<dbReference type="AlphaFoldDB" id="A0A2N5ZJD4"/>
<keyword evidence="10" id="KW-0282">Flagellum</keyword>
<dbReference type="GO" id="GO:0005576">
    <property type="term" value="C:extracellular region"/>
    <property type="evidence" value="ECO:0007669"/>
    <property type="project" value="UniProtKB-SubCell"/>
</dbReference>
<dbReference type="GO" id="GO:0005198">
    <property type="term" value="F:structural molecule activity"/>
    <property type="evidence" value="ECO:0007669"/>
    <property type="project" value="InterPro"/>
</dbReference>
<dbReference type="Proteomes" id="UP000234857">
    <property type="component" value="Unassembled WGS sequence"/>
</dbReference>
<dbReference type="Pfam" id="PF00460">
    <property type="entry name" value="Flg_bb_rod"/>
    <property type="match status" value="1"/>
</dbReference>
<dbReference type="NCBIfam" id="TIGR02492">
    <property type="entry name" value="flgK_ends"/>
    <property type="match status" value="1"/>
</dbReference>
<feature type="domain" description="Flagellar basal-body/hook protein C-terminal" evidence="8">
    <location>
        <begin position="842"/>
        <end position="881"/>
    </location>
</feature>
<sequence>MMSTFMGLEIGKRGVLTAATSLNVTAHNIANANTEGYTRQRADLVATSPFTTPSLQSLAYAGQIGTGVEAAQINRLKDQFLDNLIYNEQQKFTRYESVYSNLQQVELFFNEPSEDGIRSVLDKFWQSLEDAANDPETPATRQVVIENGISLANAFSQAHEELYTLRDNLNDEIIERVDQVNRLVEETAKLNKQIANVKNLNQNPNDLLDRRDVILGELSQLINIKTITDTEDEIVVTVNGKPIIQGDYFNKLEVTRNDVNEELVDVRWEKDFIPLSSNTDVLSVFANSSTANQSHAVEVKRLAQAQKLEATDSIVYEERALASVDNDPKITSGSFNINGVDIYIDAEKDTLNDVVKYINDSGTGVTASLDENRLVLEANNSGIENKIVLKTGTSNFLRKIGMVNGMAGSVAFTEKDAALGFGPGSFDLDGTSITVTPTQTLEEIVENINKEDIDVRAQIEELDDGTYRIALESDNGDYNFEIDDTGSGILTALGIDYGNSIPAGGPVIMGNMISEEPIVDKYERGLSNVVPTTFEIEDMDGDIATITINDTNDSLELIKDEINSQLSASNTDAVAEVIEDKEGNSRLYIHTEDDREWAVRKTAGGNLLEDLGIKEGTYNQIGPLDLKPEDALFNFNGSDYTWGSNRVEGFVSDITFDLREKGFANITVRKLFSGGKIKGLLEARDEIVSKYMNNLDELAYTVAKNINSLHFEGFGSDGKSQRIFFENYKGVVDGQPQRFAARSLSVDREMQLDVKRLATASKDPYNTDSKGLPVSEGVGSGTNALDIAKLKFDLTMSDGTATYNEYFNQTISEIGTKANDSGRIKDNQDLLMQKLDNIREQTSGVSLDEEMSNMVKFQHAYNAAAKIITTQDEMLQTIIGLVS</sequence>
<dbReference type="InterPro" id="IPR010810">
    <property type="entry name" value="Flagellin_hook_IN_motif"/>
</dbReference>